<feature type="non-terminal residue" evidence="1">
    <location>
        <position position="70"/>
    </location>
</feature>
<accession>A0A6H5GCL8</accession>
<dbReference type="AlphaFoldDB" id="A0A6H5GCL8"/>
<keyword evidence="2" id="KW-1185">Reference proteome</keyword>
<dbReference type="EMBL" id="CADCXU010010122">
    <property type="protein sequence ID" value="CAB0000858.1"/>
    <property type="molecule type" value="Genomic_DNA"/>
</dbReference>
<organism evidence="1 2">
    <name type="scientific">Nesidiocoris tenuis</name>
    <dbReference type="NCBI Taxonomy" id="355587"/>
    <lineage>
        <taxon>Eukaryota</taxon>
        <taxon>Metazoa</taxon>
        <taxon>Ecdysozoa</taxon>
        <taxon>Arthropoda</taxon>
        <taxon>Hexapoda</taxon>
        <taxon>Insecta</taxon>
        <taxon>Pterygota</taxon>
        <taxon>Neoptera</taxon>
        <taxon>Paraneoptera</taxon>
        <taxon>Hemiptera</taxon>
        <taxon>Heteroptera</taxon>
        <taxon>Panheteroptera</taxon>
        <taxon>Cimicomorpha</taxon>
        <taxon>Miridae</taxon>
        <taxon>Dicyphina</taxon>
        <taxon>Nesidiocoris</taxon>
    </lineage>
</organism>
<evidence type="ECO:0000313" key="2">
    <source>
        <dbReference type="Proteomes" id="UP000479000"/>
    </source>
</evidence>
<sequence>MREYRSSQCLQIARPPRLRMLSVRSSQQRDSRGVVECRIKKLKWHCHCNLRATNSRRRYGTEKSRPASNA</sequence>
<evidence type="ECO:0000313" key="1">
    <source>
        <dbReference type="EMBL" id="CAB0000858.1"/>
    </source>
</evidence>
<gene>
    <name evidence="1" type="ORF">NTEN_LOCUS6645</name>
</gene>
<name>A0A6H5GCL8_9HEMI</name>
<dbReference type="Proteomes" id="UP000479000">
    <property type="component" value="Unassembled WGS sequence"/>
</dbReference>
<protein>
    <submittedName>
        <fullName evidence="1">Uncharacterized protein</fullName>
    </submittedName>
</protein>
<proteinExistence type="predicted"/>
<reference evidence="1 2" key="1">
    <citation type="submission" date="2020-02" db="EMBL/GenBank/DDBJ databases">
        <authorList>
            <person name="Ferguson B K."/>
        </authorList>
    </citation>
    <scope>NUCLEOTIDE SEQUENCE [LARGE SCALE GENOMIC DNA]</scope>
</reference>